<dbReference type="PANTHER" id="PTHR31234:SF2">
    <property type="entry name" value="OS05G0199100 PROTEIN"/>
    <property type="match status" value="1"/>
</dbReference>
<comment type="subcellular location">
    <subcellularLocation>
        <location evidence="1">Membrane</location>
    </subcellularLocation>
</comment>
<evidence type="ECO:0000256" key="4">
    <source>
        <dbReference type="SAM" id="Phobius"/>
    </source>
</evidence>
<keyword evidence="4" id="KW-1133">Transmembrane helix</keyword>
<dbReference type="Proteomes" id="UP001151532">
    <property type="component" value="Chromosome 1"/>
</dbReference>
<keyword evidence="2 4" id="KW-0472">Membrane</keyword>
<dbReference type="PANTHER" id="PTHR31234">
    <property type="entry name" value="LATE EMBRYOGENESIS ABUNDANT (LEA) HYDROXYPROLINE-RICH GLYCOPROTEIN FAMILY"/>
    <property type="match status" value="1"/>
</dbReference>
<comment type="caution">
    <text evidence="5">The sequence shown here is derived from an EMBL/GenBank/DDBJ whole genome shotgun (WGS) entry which is preliminary data.</text>
</comment>
<dbReference type="GO" id="GO:0098542">
    <property type="term" value="P:defense response to other organism"/>
    <property type="evidence" value="ECO:0007669"/>
    <property type="project" value="InterPro"/>
</dbReference>
<feature type="region of interest" description="Disordered" evidence="3">
    <location>
        <begin position="1"/>
        <end position="47"/>
    </location>
</feature>
<keyword evidence="4" id="KW-0812">Transmembrane</keyword>
<evidence type="ECO:0000313" key="5">
    <source>
        <dbReference type="EMBL" id="KAJ6711457.1"/>
    </source>
</evidence>
<evidence type="ECO:0000256" key="1">
    <source>
        <dbReference type="ARBA" id="ARBA00004370"/>
    </source>
</evidence>
<reference evidence="5" key="1">
    <citation type="submission" date="2022-11" db="EMBL/GenBank/DDBJ databases">
        <authorList>
            <person name="Hyden B.L."/>
            <person name="Feng K."/>
            <person name="Yates T."/>
            <person name="Jawdy S."/>
            <person name="Smart L.B."/>
            <person name="Muchero W."/>
        </authorList>
    </citation>
    <scope>NUCLEOTIDE SEQUENCE</scope>
    <source>
        <tissue evidence="5">Shoot tip</tissue>
    </source>
</reference>
<keyword evidence="6" id="KW-1185">Reference proteome</keyword>
<name>A0A9Q0TGZ6_SALPP</name>
<dbReference type="GO" id="GO:0005886">
    <property type="term" value="C:plasma membrane"/>
    <property type="evidence" value="ECO:0007669"/>
    <property type="project" value="TreeGrafter"/>
</dbReference>
<feature type="transmembrane region" description="Helical" evidence="4">
    <location>
        <begin position="56"/>
        <end position="82"/>
    </location>
</feature>
<proteinExistence type="predicted"/>
<sequence length="235" mass="25332">MADKVYPSSTKPATNGTAATKPSFPATKAQQYGATRPAYRPQPASRKRSRGCCCACVLWTTVVIFILIVLAAIAGGIIYALYRPHRPTFVVSGLKISSLNLTSTSHLTTNINLNITTRNPNKKLAAARYPLFVHGTKNTTFLRASITSSGVQLDDKSGTKLSSDLKNRGGVALKLELETKVKVKMGGMNTPKARIRVRCQGIKAAVPSGKLATTASVSNAKCKADLRIKIWKWTL</sequence>
<protein>
    <submittedName>
        <fullName evidence="5">LATE EMBRYOGENESIS ABUNDANT (LEA) HYDROXYPROLINE-RICH GLYCOPROTEIN FAMILY</fullName>
    </submittedName>
</protein>
<evidence type="ECO:0000256" key="3">
    <source>
        <dbReference type="SAM" id="MobiDB-lite"/>
    </source>
</evidence>
<accession>A0A9Q0TGZ6</accession>
<evidence type="ECO:0000256" key="2">
    <source>
        <dbReference type="ARBA" id="ARBA00023136"/>
    </source>
</evidence>
<gene>
    <name evidence="5" type="ORF">OIU79_007824</name>
</gene>
<dbReference type="AlphaFoldDB" id="A0A9Q0TGZ6"/>
<dbReference type="EMBL" id="JAPFFK010000015">
    <property type="protein sequence ID" value="KAJ6711457.1"/>
    <property type="molecule type" value="Genomic_DNA"/>
</dbReference>
<dbReference type="OrthoDB" id="777167at2759"/>
<dbReference type="InterPro" id="IPR044839">
    <property type="entry name" value="NDR1-like"/>
</dbReference>
<organism evidence="5 6">
    <name type="scientific">Salix purpurea</name>
    <name type="common">Purple osier willow</name>
    <dbReference type="NCBI Taxonomy" id="77065"/>
    <lineage>
        <taxon>Eukaryota</taxon>
        <taxon>Viridiplantae</taxon>
        <taxon>Streptophyta</taxon>
        <taxon>Embryophyta</taxon>
        <taxon>Tracheophyta</taxon>
        <taxon>Spermatophyta</taxon>
        <taxon>Magnoliopsida</taxon>
        <taxon>eudicotyledons</taxon>
        <taxon>Gunneridae</taxon>
        <taxon>Pentapetalae</taxon>
        <taxon>rosids</taxon>
        <taxon>fabids</taxon>
        <taxon>Malpighiales</taxon>
        <taxon>Salicaceae</taxon>
        <taxon>Saliceae</taxon>
        <taxon>Salix</taxon>
    </lineage>
</organism>
<reference evidence="5" key="2">
    <citation type="journal article" date="2023" name="Int. J. Mol. Sci.">
        <title>De Novo Assembly and Annotation of 11 Diverse Shrub Willow (Salix) Genomes Reveals Novel Gene Organization in Sex-Linked Regions.</title>
        <authorList>
            <person name="Hyden B."/>
            <person name="Feng K."/>
            <person name="Yates T.B."/>
            <person name="Jawdy S."/>
            <person name="Cereghino C."/>
            <person name="Smart L.B."/>
            <person name="Muchero W."/>
        </authorList>
    </citation>
    <scope>NUCLEOTIDE SEQUENCE</scope>
    <source>
        <tissue evidence="5">Shoot tip</tissue>
    </source>
</reference>
<evidence type="ECO:0000313" key="6">
    <source>
        <dbReference type="Proteomes" id="UP001151532"/>
    </source>
</evidence>
<feature type="compositionally biased region" description="Polar residues" evidence="3">
    <location>
        <begin position="7"/>
        <end position="20"/>
    </location>
</feature>